<keyword evidence="2" id="KW-0805">Transcription regulation</keyword>
<evidence type="ECO:0000256" key="5">
    <source>
        <dbReference type="ARBA" id="ARBA00024867"/>
    </source>
</evidence>
<organism evidence="10 11">
    <name type="scientific">Candidatus Limivivens intestinipullorum</name>
    <dbReference type="NCBI Taxonomy" id="2840858"/>
    <lineage>
        <taxon>Bacteria</taxon>
        <taxon>Bacillati</taxon>
        <taxon>Bacillota</taxon>
        <taxon>Clostridia</taxon>
        <taxon>Lachnospirales</taxon>
        <taxon>Lachnospiraceae</taxon>
        <taxon>Lachnospiraceae incertae sedis</taxon>
        <taxon>Candidatus Limivivens</taxon>
    </lineage>
</organism>
<evidence type="ECO:0000256" key="6">
    <source>
        <dbReference type="PROSITE-ProRule" id="PRU00169"/>
    </source>
</evidence>
<evidence type="ECO:0000259" key="8">
    <source>
        <dbReference type="PROSITE" id="PS50110"/>
    </source>
</evidence>
<dbReference type="GO" id="GO:0006355">
    <property type="term" value="P:regulation of DNA-templated transcription"/>
    <property type="evidence" value="ECO:0007669"/>
    <property type="project" value="InterPro"/>
</dbReference>
<keyword evidence="3 7" id="KW-0238">DNA-binding</keyword>
<accession>A0A9D1ESR4</accession>
<dbReference type="GO" id="GO:0000156">
    <property type="term" value="F:phosphorelay response regulator activity"/>
    <property type="evidence" value="ECO:0007669"/>
    <property type="project" value="TreeGrafter"/>
</dbReference>
<name>A0A9D1ESR4_9FIRM</name>
<dbReference type="PROSITE" id="PS51755">
    <property type="entry name" value="OMPR_PHOB"/>
    <property type="match status" value="1"/>
</dbReference>
<dbReference type="SMART" id="SM00862">
    <property type="entry name" value="Trans_reg_C"/>
    <property type="match status" value="1"/>
</dbReference>
<dbReference type="Proteomes" id="UP000823935">
    <property type="component" value="Unassembled WGS sequence"/>
</dbReference>
<keyword evidence="6" id="KW-0597">Phosphoprotein</keyword>
<dbReference type="Gene3D" id="1.10.10.10">
    <property type="entry name" value="Winged helix-like DNA-binding domain superfamily/Winged helix DNA-binding domain"/>
    <property type="match status" value="1"/>
</dbReference>
<feature type="domain" description="Response regulatory" evidence="8">
    <location>
        <begin position="3"/>
        <end position="116"/>
    </location>
</feature>
<feature type="modified residue" description="4-aspartylphosphate" evidence="6">
    <location>
        <position position="52"/>
    </location>
</feature>
<reference evidence="10" key="1">
    <citation type="submission" date="2020-10" db="EMBL/GenBank/DDBJ databases">
        <authorList>
            <person name="Gilroy R."/>
        </authorList>
    </citation>
    <scope>NUCLEOTIDE SEQUENCE</scope>
    <source>
        <strain evidence="10">CHK190-19873</strain>
    </source>
</reference>
<dbReference type="GO" id="GO:0032993">
    <property type="term" value="C:protein-DNA complex"/>
    <property type="evidence" value="ECO:0007669"/>
    <property type="project" value="TreeGrafter"/>
</dbReference>
<proteinExistence type="predicted"/>
<keyword evidence="4" id="KW-0804">Transcription</keyword>
<evidence type="ECO:0000256" key="1">
    <source>
        <dbReference type="ARBA" id="ARBA00018672"/>
    </source>
</evidence>
<dbReference type="Gene3D" id="3.40.50.2300">
    <property type="match status" value="1"/>
</dbReference>
<gene>
    <name evidence="10" type="ORF">IAB44_07545</name>
</gene>
<dbReference type="InterPro" id="IPR001789">
    <property type="entry name" value="Sig_transdc_resp-reg_receiver"/>
</dbReference>
<dbReference type="InterPro" id="IPR016032">
    <property type="entry name" value="Sig_transdc_resp-reg_C-effctor"/>
</dbReference>
<reference evidence="10" key="2">
    <citation type="journal article" date="2021" name="PeerJ">
        <title>Extensive microbial diversity within the chicken gut microbiome revealed by metagenomics and culture.</title>
        <authorList>
            <person name="Gilroy R."/>
            <person name="Ravi A."/>
            <person name="Getino M."/>
            <person name="Pursley I."/>
            <person name="Horton D.L."/>
            <person name="Alikhan N.F."/>
            <person name="Baker D."/>
            <person name="Gharbi K."/>
            <person name="Hall N."/>
            <person name="Watson M."/>
            <person name="Adriaenssens E.M."/>
            <person name="Foster-Nyarko E."/>
            <person name="Jarju S."/>
            <person name="Secka A."/>
            <person name="Antonio M."/>
            <person name="Oren A."/>
            <person name="Chaudhuri R.R."/>
            <person name="La Ragione R."/>
            <person name="Hildebrand F."/>
            <person name="Pallen M.J."/>
        </authorList>
    </citation>
    <scope>NUCLEOTIDE SEQUENCE</scope>
    <source>
        <strain evidence="10">CHK190-19873</strain>
    </source>
</reference>
<feature type="DNA-binding region" description="OmpR/PhoB-type" evidence="7">
    <location>
        <begin position="126"/>
        <end position="223"/>
    </location>
</feature>
<dbReference type="PANTHER" id="PTHR48111">
    <property type="entry name" value="REGULATOR OF RPOS"/>
    <property type="match status" value="1"/>
</dbReference>
<dbReference type="InterPro" id="IPR039420">
    <property type="entry name" value="WalR-like"/>
</dbReference>
<dbReference type="SUPFAM" id="SSF46894">
    <property type="entry name" value="C-terminal effector domain of the bipartite response regulators"/>
    <property type="match status" value="1"/>
</dbReference>
<evidence type="ECO:0000313" key="10">
    <source>
        <dbReference type="EMBL" id="HIS31387.1"/>
    </source>
</evidence>
<evidence type="ECO:0000259" key="9">
    <source>
        <dbReference type="PROSITE" id="PS51755"/>
    </source>
</evidence>
<comment type="caution">
    <text evidence="10">The sequence shown here is derived from an EMBL/GenBank/DDBJ whole genome shotgun (WGS) entry which is preliminary data.</text>
</comment>
<comment type="function">
    <text evidence="5">May play the central regulatory role in sporulation. It may be an element of the effector pathway responsible for the activation of sporulation genes in response to nutritional stress. Spo0A may act in concert with spo0H (a sigma factor) to control the expression of some genes that are critical to the sporulation process.</text>
</comment>
<dbReference type="GO" id="GO:0000976">
    <property type="term" value="F:transcription cis-regulatory region binding"/>
    <property type="evidence" value="ECO:0007669"/>
    <property type="project" value="TreeGrafter"/>
</dbReference>
<dbReference type="EMBL" id="DVIQ01000037">
    <property type="protein sequence ID" value="HIS31387.1"/>
    <property type="molecule type" value="Genomic_DNA"/>
</dbReference>
<evidence type="ECO:0000256" key="2">
    <source>
        <dbReference type="ARBA" id="ARBA00023015"/>
    </source>
</evidence>
<evidence type="ECO:0000256" key="7">
    <source>
        <dbReference type="PROSITE-ProRule" id="PRU01091"/>
    </source>
</evidence>
<dbReference type="PROSITE" id="PS50110">
    <property type="entry name" value="RESPONSE_REGULATORY"/>
    <property type="match status" value="1"/>
</dbReference>
<dbReference type="Pfam" id="PF00072">
    <property type="entry name" value="Response_reg"/>
    <property type="match status" value="1"/>
</dbReference>
<dbReference type="CDD" id="cd00383">
    <property type="entry name" value="trans_reg_C"/>
    <property type="match status" value="1"/>
</dbReference>
<dbReference type="InterPro" id="IPR001867">
    <property type="entry name" value="OmpR/PhoB-type_DNA-bd"/>
</dbReference>
<dbReference type="InterPro" id="IPR036388">
    <property type="entry name" value="WH-like_DNA-bd_sf"/>
</dbReference>
<dbReference type="AlphaFoldDB" id="A0A9D1ESR4"/>
<dbReference type="PANTHER" id="PTHR48111:SF43">
    <property type="entry name" value="STAGE 0 SPORULATION PROTEIN A HOMOLOG"/>
    <property type="match status" value="1"/>
</dbReference>
<dbReference type="Pfam" id="PF00486">
    <property type="entry name" value="Trans_reg_C"/>
    <property type="match status" value="1"/>
</dbReference>
<feature type="domain" description="OmpR/PhoB-type" evidence="9">
    <location>
        <begin position="126"/>
        <end position="223"/>
    </location>
</feature>
<sequence>MYRIFIIEDDVSLAEAMKKQMEAWGNEAACAIDFQDIIPAFVKYDPHLVLVDIMLPFFNGYHWCSEIRKISNVPVVFISSAADNMNIVMAMNMGGDDFIAKPIDLGVMTAKIQALLRRAYDMGARIPVLEHRGAVLNLGDASLTYQGNRMELTKNDFRILQTLMENKGKVVSRETLMTRLWQMDEYVEENTLTVNVNRLRKKLEAAGLHEFITTRVGSGYIIE</sequence>
<evidence type="ECO:0000256" key="4">
    <source>
        <dbReference type="ARBA" id="ARBA00023163"/>
    </source>
</evidence>
<protein>
    <recommendedName>
        <fullName evidence="1">Stage 0 sporulation protein A homolog</fullName>
    </recommendedName>
</protein>
<dbReference type="SMART" id="SM00448">
    <property type="entry name" value="REC"/>
    <property type="match status" value="1"/>
</dbReference>
<evidence type="ECO:0000313" key="11">
    <source>
        <dbReference type="Proteomes" id="UP000823935"/>
    </source>
</evidence>
<dbReference type="GO" id="GO:0005829">
    <property type="term" value="C:cytosol"/>
    <property type="evidence" value="ECO:0007669"/>
    <property type="project" value="TreeGrafter"/>
</dbReference>
<evidence type="ECO:0000256" key="3">
    <source>
        <dbReference type="ARBA" id="ARBA00023125"/>
    </source>
</evidence>
<dbReference type="SUPFAM" id="SSF52172">
    <property type="entry name" value="CheY-like"/>
    <property type="match status" value="1"/>
</dbReference>
<dbReference type="InterPro" id="IPR011006">
    <property type="entry name" value="CheY-like_superfamily"/>
</dbReference>